<dbReference type="InterPro" id="IPR001932">
    <property type="entry name" value="PPM-type_phosphatase-like_dom"/>
</dbReference>
<dbReference type="RefSeq" id="WP_183549997.1">
    <property type="nucleotide sequence ID" value="NZ_BMQT01000012.1"/>
</dbReference>
<evidence type="ECO:0000313" key="2">
    <source>
        <dbReference type="EMBL" id="MBB3091589.1"/>
    </source>
</evidence>
<sequence>MTNTNTSPDAFGLDARSYSEASPDHAVNEDFVLIGQNFAVVLDGASPVKGLDTGCIHDVPWLVRTLAGQLLALLTTSNDSLGDILTQAIEGVNGAHAGTCDLSNPNSPSSTVAILRRRRQEIDYLVLADSPIVVQRHDGTITAITDDRIDHLPDYSVAGISKLRNSPDGFWVASTRPEAGSMAVTGTLDLNDGGPVQQIRTAALLTDGAATLVERHGGEWADTMRLLEIGPRELIGHVRTVDESGTGKFRGKRHDDATAVLCTFPTNAYHAAAQVD</sequence>
<proteinExistence type="predicted"/>
<name>A0A7W5A9A3_9ACTN</name>
<dbReference type="InterPro" id="IPR036457">
    <property type="entry name" value="PPM-type-like_dom_sf"/>
</dbReference>
<dbReference type="Gene3D" id="3.60.40.10">
    <property type="entry name" value="PPM-type phosphatase domain"/>
    <property type="match status" value="1"/>
</dbReference>
<feature type="domain" description="PPM-type phosphatase" evidence="1">
    <location>
        <begin position="37"/>
        <end position="211"/>
    </location>
</feature>
<evidence type="ECO:0000313" key="3">
    <source>
        <dbReference type="Proteomes" id="UP000577707"/>
    </source>
</evidence>
<reference evidence="2 3" key="1">
    <citation type="submission" date="2020-08" db="EMBL/GenBank/DDBJ databases">
        <title>Genomic Encyclopedia of Type Strains, Phase III (KMG-III): the genomes of soil and plant-associated and newly described type strains.</title>
        <authorList>
            <person name="Whitman W."/>
        </authorList>
    </citation>
    <scope>NUCLEOTIDE SEQUENCE [LARGE SCALE GENOMIC DNA]</scope>
    <source>
        <strain evidence="2 3">CECT 3302</strain>
    </source>
</reference>
<protein>
    <recommendedName>
        <fullName evidence="1">PPM-type phosphatase domain-containing protein</fullName>
    </recommendedName>
</protein>
<evidence type="ECO:0000259" key="1">
    <source>
        <dbReference type="Pfam" id="PF13672"/>
    </source>
</evidence>
<keyword evidence="3" id="KW-1185">Reference proteome</keyword>
<dbReference type="Proteomes" id="UP000577707">
    <property type="component" value="Unassembled WGS sequence"/>
</dbReference>
<dbReference type="SUPFAM" id="SSF81606">
    <property type="entry name" value="PP2C-like"/>
    <property type="match status" value="1"/>
</dbReference>
<gene>
    <name evidence="2" type="ORF">FHS12_004559</name>
</gene>
<dbReference type="EMBL" id="JACHXG010000011">
    <property type="protein sequence ID" value="MBB3091589.1"/>
    <property type="molecule type" value="Genomic_DNA"/>
</dbReference>
<organism evidence="2 3">
    <name type="scientific">Nocardioides albus</name>
    <dbReference type="NCBI Taxonomy" id="1841"/>
    <lineage>
        <taxon>Bacteria</taxon>
        <taxon>Bacillati</taxon>
        <taxon>Actinomycetota</taxon>
        <taxon>Actinomycetes</taxon>
        <taxon>Propionibacteriales</taxon>
        <taxon>Nocardioidaceae</taxon>
        <taxon>Nocardioides</taxon>
    </lineage>
</organism>
<dbReference type="AlphaFoldDB" id="A0A7W5A9A3"/>
<dbReference type="Pfam" id="PF13672">
    <property type="entry name" value="PP2C_2"/>
    <property type="match status" value="1"/>
</dbReference>
<comment type="caution">
    <text evidence="2">The sequence shown here is derived from an EMBL/GenBank/DDBJ whole genome shotgun (WGS) entry which is preliminary data.</text>
</comment>
<accession>A0A7W5A9A3</accession>